<sequence length="337" mass="38425">MVNGTSASLCWILLSVCFTVSCEGLLITAEPGDTVTLPCQAPRKNAVQVVVWLRRDLDNPTVCFYRDGKWENIDPSFKDRVQLNNHWVKNGDVSLILKNVTISDTGAYECHVRQRESKRRKRDVHFDDGDLIKPIVYLTVSNAGMLHITAEPGDTVTLPCQAPINTNVQVVEWIRRDLDNPTVCFYQDGKWEINDPSFKDRVQLNNHWVKNGDVSLILKNVTISDTGAYECRVIQRESKRRKRDVHLDDGDLIKPIIYLTVGNSANPDSSMLRIILHLVVFCPYFISTLLMVSLCPCRATERNPSAFMMTSPTREDDEGLDTQYDYVMTDDMTEHHF</sequence>
<dbReference type="SMART" id="SM00409">
    <property type="entry name" value="IG"/>
    <property type="match status" value="2"/>
</dbReference>
<dbReference type="PANTHER" id="PTHR24100:SF151">
    <property type="entry name" value="ICOS LIGAND"/>
    <property type="match status" value="1"/>
</dbReference>
<dbReference type="GO" id="GO:0009897">
    <property type="term" value="C:external side of plasma membrane"/>
    <property type="evidence" value="ECO:0007669"/>
    <property type="project" value="TreeGrafter"/>
</dbReference>
<dbReference type="SMART" id="SM00406">
    <property type="entry name" value="IGv"/>
    <property type="match status" value="2"/>
</dbReference>
<dbReference type="SMART" id="SM00408">
    <property type="entry name" value="IGc2"/>
    <property type="match status" value="2"/>
</dbReference>
<reference evidence="8" key="2">
    <citation type="submission" date="2019-02" db="EMBL/GenBank/DDBJ databases">
        <title>Opniocepnalus argus Var Kimnra genome.</title>
        <authorList>
            <person name="Zhou C."/>
            <person name="Xiao S."/>
        </authorList>
    </citation>
    <scope>NUCLEOTIDE SEQUENCE [LARGE SCALE GENOMIC DNA]</scope>
</reference>
<keyword evidence="2 4" id="KW-0472">Membrane</keyword>
<evidence type="ECO:0000313" key="7">
    <source>
        <dbReference type="EMBL" id="KAF3698225.1"/>
    </source>
</evidence>
<comment type="subcellular location">
    <subcellularLocation>
        <location evidence="1">Membrane</location>
    </subcellularLocation>
</comment>
<dbReference type="Proteomes" id="UP000503349">
    <property type="component" value="Chromosome 13"/>
</dbReference>
<dbReference type="SUPFAM" id="SSF48726">
    <property type="entry name" value="Immunoglobulin"/>
    <property type="match status" value="2"/>
</dbReference>
<keyword evidence="5" id="KW-0732">Signal</keyword>
<dbReference type="InterPro" id="IPR013783">
    <property type="entry name" value="Ig-like_fold"/>
</dbReference>
<keyword evidence="3" id="KW-0393">Immunoglobulin domain</keyword>
<proteinExistence type="predicted"/>
<dbReference type="GO" id="GO:0001817">
    <property type="term" value="P:regulation of cytokine production"/>
    <property type="evidence" value="ECO:0007669"/>
    <property type="project" value="TreeGrafter"/>
</dbReference>
<feature type="domain" description="Ig-like" evidence="6">
    <location>
        <begin position="134"/>
        <end position="246"/>
    </location>
</feature>
<evidence type="ECO:0000256" key="4">
    <source>
        <dbReference type="SAM" id="Phobius"/>
    </source>
</evidence>
<dbReference type="InterPro" id="IPR003599">
    <property type="entry name" value="Ig_sub"/>
</dbReference>
<feature type="domain" description="Ig-like" evidence="6">
    <location>
        <begin position="29"/>
        <end position="125"/>
    </location>
</feature>
<dbReference type="GO" id="GO:0050852">
    <property type="term" value="P:T cell receptor signaling pathway"/>
    <property type="evidence" value="ECO:0007669"/>
    <property type="project" value="TreeGrafter"/>
</dbReference>
<evidence type="ECO:0000256" key="5">
    <source>
        <dbReference type="SAM" id="SignalP"/>
    </source>
</evidence>
<dbReference type="Gene3D" id="2.60.40.10">
    <property type="entry name" value="Immunoglobulins"/>
    <property type="match status" value="2"/>
</dbReference>
<keyword evidence="4" id="KW-1133">Transmembrane helix</keyword>
<feature type="transmembrane region" description="Helical" evidence="4">
    <location>
        <begin position="274"/>
        <end position="295"/>
    </location>
</feature>
<dbReference type="EMBL" id="CM015724">
    <property type="protein sequence ID" value="KAF3698225.1"/>
    <property type="molecule type" value="Genomic_DNA"/>
</dbReference>
<dbReference type="Pfam" id="PF07686">
    <property type="entry name" value="V-set"/>
    <property type="match status" value="2"/>
</dbReference>
<evidence type="ECO:0000256" key="3">
    <source>
        <dbReference type="ARBA" id="ARBA00023319"/>
    </source>
</evidence>
<dbReference type="PANTHER" id="PTHR24100">
    <property type="entry name" value="BUTYROPHILIN"/>
    <property type="match status" value="1"/>
</dbReference>
<dbReference type="InterPro" id="IPR007110">
    <property type="entry name" value="Ig-like_dom"/>
</dbReference>
<keyword evidence="4" id="KW-0812">Transmembrane</keyword>
<organism evidence="7 8">
    <name type="scientific">Channa argus</name>
    <name type="common">Northern snakehead</name>
    <name type="synonym">Ophicephalus argus</name>
    <dbReference type="NCBI Taxonomy" id="215402"/>
    <lineage>
        <taxon>Eukaryota</taxon>
        <taxon>Metazoa</taxon>
        <taxon>Chordata</taxon>
        <taxon>Craniata</taxon>
        <taxon>Vertebrata</taxon>
        <taxon>Euteleostomi</taxon>
        <taxon>Actinopterygii</taxon>
        <taxon>Neopterygii</taxon>
        <taxon>Teleostei</taxon>
        <taxon>Neoteleostei</taxon>
        <taxon>Acanthomorphata</taxon>
        <taxon>Anabantaria</taxon>
        <taxon>Anabantiformes</taxon>
        <taxon>Channoidei</taxon>
        <taxon>Channidae</taxon>
        <taxon>Channa</taxon>
    </lineage>
</organism>
<dbReference type="InterPro" id="IPR036179">
    <property type="entry name" value="Ig-like_dom_sf"/>
</dbReference>
<feature type="chain" id="PRO_5026313914" evidence="5">
    <location>
        <begin position="25"/>
        <end position="337"/>
    </location>
</feature>
<reference evidence="7 8" key="1">
    <citation type="submission" date="2019-02" db="EMBL/GenBank/DDBJ databases">
        <title>Opniocepnalus argus genome.</title>
        <authorList>
            <person name="Zhou C."/>
            <person name="Xiao S."/>
        </authorList>
    </citation>
    <scope>NUCLEOTIDE SEQUENCE [LARGE SCALE GENOMIC DNA]</scope>
    <source>
        <strain evidence="7">OARG1902GOOAL</strain>
        <tissue evidence="7">Muscle</tissue>
    </source>
</reference>
<feature type="signal peptide" evidence="5">
    <location>
        <begin position="1"/>
        <end position="24"/>
    </location>
</feature>
<name>A0A6G1Q6P8_CHAAH</name>
<evidence type="ECO:0000259" key="6">
    <source>
        <dbReference type="PROSITE" id="PS50835"/>
    </source>
</evidence>
<evidence type="ECO:0000256" key="2">
    <source>
        <dbReference type="ARBA" id="ARBA00023136"/>
    </source>
</evidence>
<dbReference type="InterPro" id="IPR003598">
    <property type="entry name" value="Ig_sub2"/>
</dbReference>
<evidence type="ECO:0000313" key="8">
    <source>
        <dbReference type="Proteomes" id="UP000503349"/>
    </source>
</evidence>
<keyword evidence="8" id="KW-1185">Reference proteome</keyword>
<dbReference type="InterPro" id="IPR050504">
    <property type="entry name" value="IgSF_BTN/MOG"/>
</dbReference>
<gene>
    <name evidence="7" type="ORF">EXN66_Car013906</name>
</gene>
<dbReference type="InterPro" id="IPR013106">
    <property type="entry name" value="Ig_V-set"/>
</dbReference>
<evidence type="ECO:0000256" key="1">
    <source>
        <dbReference type="ARBA" id="ARBA00004370"/>
    </source>
</evidence>
<dbReference type="PROSITE" id="PS50835">
    <property type="entry name" value="IG_LIKE"/>
    <property type="match status" value="2"/>
</dbReference>
<protein>
    <submittedName>
        <fullName evidence="7">CD226 antigen DNAX accessory molecule 1</fullName>
    </submittedName>
</protein>
<dbReference type="AlphaFoldDB" id="A0A6G1Q6P8"/>
<accession>A0A6G1Q6P8</accession>
<dbReference type="GO" id="GO:0005102">
    <property type="term" value="F:signaling receptor binding"/>
    <property type="evidence" value="ECO:0007669"/>
    <property type="project" value="TreeGrafter"/>
</dbReference>